<dbReference type="Proteomes" id="UP001283109">
    <property type="component" value="Unassembled WGS sequence"/>
</dbReference>
<evidence type="ECO:0000313" key="2">
    <source>
        <dbReference type="Proteomes" id="UP001283109"/>
    </source>
</evidence>
<accession>A0ABU4H1Q1</accession>
<keyword evidence="2" id="KW-1185">Reference proteome</keyword>
<sequence>MGSVQVYYGGQSYTVVGRTLDDVQQQVRDILASGEAGWLEAVDGNPRAPHRLLITRGVALTLAALPAE</sequence>
<comment type="caution">
    <text evidence="1">The sequence shown here is derived from an EMBL/GenBank/DDBJ whole genome shotgun (WGS) entry which is preliminary data.</text>
</comment>
<organism evidence="1 2">
    <name type="scientific">Microbacterium arthrosphaerae</name>
    <dbReference type="NCBI Taxonomy" id="792652"/>
    <lineage>
        <taxon>Bacteria</taxon>
        <taxon>Bacillati</taxon>
        <taxon>Actinomycetota</taxon>
        <taxon>Actinomycetes</taxon>
        <taxon>Micrococcales</taxon>
        <taxon>Microbacteriaceae</taxon>
        <taxon>Microbacterium</taxon>
    </lineage>
</organism>
<dbReference type="EMBL" id="JAWQEV010000003">
    <property type="protein sequence ID" value="MDW4573258.1"/>
    <property type="molecule type" value="Genomic_DNA"/>
</dbReference>
<reference evidence="1 2" key="1">
    <citation type="submission" date="2023-11" db="EMBL/GenBank/DDBJ databases">
        <title>Draft genome sequence of Microbacterium arthrosphaerae JCM 30492.</title>
        <authorList>
            <person name="Zhang G."/>
            <person name="Ding Y."/>
        </authorList>
    </citation>
    <scope>NUCLEOTIDE SEQUENCE [LARGE SCALE GENOMIC DNA]</scope>
    <source>
        <strain evidence="1 2">JCM 30492</strain>
    </source>
</reference>
<protein>
    <submittedName>
        <fullName evidence="1">Uncharacterized protein</fullName>
    </submittedName>
</protein>
<gene>
    <name evidence="1" type="ORF">R8Z58_10805</name>
</gene>
<evidence type="ECO:0000313" key="1">
    <source>
        <dbReference type="EMBL" id="MDW4573258.1"/>
    </source>
</evidence>
<dbReference type="RefSeq" id="WP_318353771.1">
    <property type="nucleotide sequence ID" value="NZ_JAWQEV010000003.1"/>
</dbReference>
<proteinExistence type="predicted"/>
<name>A0ABU4H1Q1_9MICO</name>